<evidence type="ECO:0000313" key="3">
    <source>
        <dbReference type="EMBL" id="VTJ71401.1"/>
    </source>
</evidence>
<dbReference type="EMBL" id="CABDUW010000558">
    <property type="protein sequence ID" value="VTJ71401.1"/>
    <property type="molecule type" value="Genomic_DNA"/>
</dbReference>
<name>A0A5E4BQZ3_MARMO</name>
<reference evidence="2" key="2">
    <citation type="submission" date="2020-08" db="EMBL/GenBank/DDBJ databases">
        <authorList>
            <person name="Shumante A."/>
            <person name="Zimin A.V."/>
            <person name="Puiu D."/>
            <person name="Salzberg S.L."/>
        </authorList>
    </citation>
    <scope>NUCLEOTIDE SEQUENCE</scope>
    <source>
        <strain evidence="2">WC2-LM</strain>
        <tissue evidence="2">Liver</tissue>
    </source>
</reference>
<feature type="compositionally biased region" description="Basic and acidic residues" evidence="1">
    <location>
        <begin position="21"/>
        <end position="38"/>
    </location>
</feature>
<dbReference type="EMBL" id="WJEC01006880">
    <property type="protein sequence ID" value="KAF7471043.1"/>
    <property type="molecule type" value="Genomic_DNA"/>
</dbReference>
<keyword evidence="4" id="KW-1185">Reference proteome</keyword>
<evidence type="ECO:0000256" key="1">
    <source>
        <dbReference type="SAM" id="MobiDB-lite"/>
    </source>
</evidence>
<evidence type="ECO:0000313" key="2">
    <source>
        <dbReference type="EMBL" id="KAF7471043.1"/>
    </source>
</evidence>
<dbReference type="Proteomes" id="UP000335636">
    <property type="component" value="Unassembled WGS sequence"/>
</dbReference>
<reference evidence="3 4" key="1">
    <citation type="submission" date="2019-04" db="EMBL/GenBank/DDBJ databases">
        <authorList>
            <person name="Alioto T."/>
            <person name="Alioto T."/>
        </authorList>
    </citation>
    <scope>NUCLEOTIDE SEQUENCE [LARGE SCALE GENOMIC DNA]</scope>
</reference>
<dbReference type="Proteomes" id="UP000662637">
    <property type="component" value="Unassembled WGS sequence"/>
</dbReference>
<sequence length="77" mass="8951">MKICSNQRSGRARQVPRAPGRLRERERERDRQKEEGRRRIQGIGAGEPIRATGRCFSNSRGRNLWISKVLLKGSSFW</sequence>
<gene>
    <name evidence="2" type="ORF">GHT09_017718</name>
    <name evidence="3" type="ORF">MONAX_5E012244</name>
</gene>
<proteinExistence type="predicted"/>
<accession>A0A5E4BQZ3</accession>
<evidence type="ECO:0000313" key="4">
    <source>
        <dbReference type="Proteomes" id="UP000335636"/>
    </source>
</evidence>
<dbReference type="AlphaFoldDB" id="A0A5E4BQZ3"/>
<feature type="region of interest" description="Disordered" evidence="1">
    <location>
        <begin position="1"/>
        <end position="52"/>
    </location>
</feature>
<organism evidence="3 4">
    <name type="scientific">Marmota monax</name>
    <name type="common">Woodchuck</name>
    <dbReference type="NCBI Taxonomy" id="9995"/>
    <lineage>
        <taxon>Eukaryota</taxon>
        <taxon>Metazoa</taxon>
        <taxon>Chordata</taxon>
        <taxon>Craniata</taxon>
        <taxon>Vertebrata</taxon>
        <taxon>Euteleostomi</taxon>
        <taxon>Mammalia</taxon>
        <taxon>Eutheria</taxon>
        <taxon>Euarchontoglires</taxon>
        <taxon>Glires</taxon>
        <taxon>Rodentia</taxon>
        <taxon>Sciuromorpha</taxon>
        <taxon>Sciuridae</taxon>
        <taxon>Xerinae</taxon>
        <taxon>Marmotini</taxon>
        <taxon>Marmota</taxon>
    </lineage>
</organism>
<protein>
    <submittedName>
        <fullName evidence="3">Uncharacterized protein</fullName>
    </submittedName>
</protein>